<comment type="caution">
    <text evidence="1">The sequence shown here is derived from an EMBL/GenBank/DDBJ whole genome shotgun (WGS) entry which is preliminary data.</text>
</comment>
<sequence>MEALPLGSLKEGNVNTLGQDIDRDLTVPQWFTHKTNLCFRWRPDGDGGQCGGGAARLLCAQVGRMTAVYRDDTDRRGGGCRMQWSIQSSGFDSWFSQVQVCYRWYPDGDGGQCGGGAGRLLCAPVNHYSAEYRDDTDRRGGGCRMSWRIVVPDSAPLWMKATKLCFSWYPDGNGGQCGPAPSRYMCAVANQWTPFYRDDTDKRAGGCRMSWGIKLDF</sequence>
<gene>
    <name evidence="1" type="ORF">PoB_006547400</name>
</gene>
<reference evidence="1 2" key="1">
    <citation type="journal article" date="2021" name="Elife">
        <title>Chloroplast acquisition without the gene transfer in kleptoplastic sea slugs, Plakobranchus ocellatus.</title>
        <authorList>
            <person name="Maeda T."/>
            <person name="Takahashi S."/>
            <person name="Yoshida T."/>
            <person name="Shimamura S."/>
            <person name="Takaki Y."/>
            <person name="Nagai Y."/>
            <person name="Toyoda A."/>
            <person name="Suzuki Y."/>
            <person name="Arimoto A."/>
            <person name="Ishii H."/>
            <person name="Satoh N."/>
            <person name="Nishiyama T."/>
            <person name="Hasebe M."/>
            <person name="Maruyama T."/>
            <person name="Minagawa J."/>
            <person name="Obokata J."/>
            <person name="Shigenobu S."/>
        </authorList>
    </citation>
    <scope>NUCLEOTIDE SEQUENCE [LARGE SCALE GENOMIC DNA]</scope>
</reference>
<protein>
    <submittedName>
        <fullName evidence="1">Perivitellin-2 67 kDa subunit</fullName>
    </submittedName>
</protein>
<name>A0AAV4D494_9GAST</name>
<evidence type="ECO:0000313" key="2">
    <source>
        <dbReference type="Proteomes" id="UP000735302"/>
    </source>
</evidence>
<keyword evidence="2" id="KW-1185">Reference proteome</keyword>
<dbReference type="AlphaFoldDB" id="A0AAV4D494"/>
<proteinExistence type="predicted"/>
<evidence type="ECO:0000313" key="1">
    <source>
        <dbReference type="EMBL" id="GFO38969.1"/>
    </source>
</evidence>
<accession>A0AAV4D494</accession>
<organism evidence="1 2">
    <name type="scientific">Plakobranchus ocellatus</name>
    <dbReference type="NCBI Taxonomy" id="259542"/>
    <lineage>
        <taxon>Eukaryota</taxon>
        <taxon>Metazoa</taxon>
        <taxon>Spiralia</taxon>
        <taxon>Lophotrochozoa</taxon>
        <taxon>Mollusca</taxon>
        <taxon>Gastropoda</taxon>
        <taxon>Heterobranchia</taxon>
        <taxon>Euthyneura</taxon>
        <taxon>Panpulmonata</taxon>
        <taxon>Sacoglossa</taxon>
        <taxon>Placobranchoidea</taxon>
        <taxon>Plakobranchidae</taxon>
        <taxon>Plakobranchus</taxon>
    </lineage>
</organism>
<dbReference type="EMBL" id="BLXT01007365">
    <property type="protein sequence ID" value="GFO38969.1"/>
    <property type="molecule type" value="Genomic_DNA"/>
</dbReference>
<dbReference type="Proteomes" id="UP000735302">
    <property type="component" value="Unassembled WGS sequence"/>
</dbReference>